<gene>
    <name evidence="3" type="ORF">NW762_013417</name>
</gene>
<dbReference type="InterPro" id="IPR046797">
    <property type="entry name" value="PDDEXK_12"/>
</dbReference>
<feature type="compositionally biased region" description="Low complexity" evidence="1">
    <location>
        <begin position="115"/>
        <end position="131"/>
    </location>
</feature>
<reference evidence="3" key="1">
    <citation type="submission" date="2022-09" db="EMBL/GenBank/DDBJ databases">
        <title>Fusarium specimens isolated from Avocado Roots.</title>
        <authorList>
            <person name="Stajich J."/>
            <person name="Roper C."/>
            <person name="Heimlech-Rivalta G."/>
        </authorList>
    </citation>
    <scope>NUCLEOTIDE SEQUENCE</scope>
    <source>
        <strain evidence="3">CF00136</strain>
    </source>
</reference>
<name>A0A9W8V8R6_9HYPO</name>
<dbReference type="EMBL" id="JAOQAZ010000041">
    <property type="protein sequence ID" value="KAJ4246865.1"/>
    <property type="molecule type" value="Genomic_DNA"/>
</dbReference>
<keyword evidence="4" id="KW-1185">Reference proteome</keyword>
<evidence type="ECO:0000259" key="2">
    <source>
        <dbReference type="Pfam" id="PF20516"/>
    </source>
</evidence>
<accession>A0A9W8V8R6</accession>
<dbReference type="AlphaFoldDB" id="A0A9W8V8R6"/>
<dbReference type="Pfam" id="PF20516">
    <property type="entry name" value="PDDEXK_12"/>
    <property type="match status" value="1"/>
</dbReference>
<comment type="caution">
    <text evidence="3">The sequence shown here is derived from an EMBL/GenBank/DDBJ whole genome shotgun (WGS) entry which is preliminary data.</text>
</comment>
<dbReference type="Proteomes" id="UP001152049">
    <property type="component" value="Unassembled WGS sequence"/>
</dbReference>
<evidence type="ECO:0000313" key="4">
    <source>
        <dbReference type="Proteomes" id="UP001152049"/>
    </source>
</evidence>
<protein>
    <recommendedName>
        <fullName evidence="2">PD-(D/E)XK nuclease-like domain-containing protein</fullName>
    </recommendedName>
</protein>
<organism evidence="3 4">
    <name type="scientific">Fusarium torreyae</name>
    <dbReference type="NCBI Taxonomy" id="1237075"/>
    <lineage>
        <taxon>Eukaryota</taxon>
        <taxon>Fungi</taxon>
        <taxon>Dikarya</taxon>
        <taxon>Ascomycota</taxon>
        <taxon>Pezizomycotina</taxon>
        <taxon>Sordariomycetes</taxon>
        <taxon>Hypocreomycetidae</taxon>
        <taxon>Hypocreales</taxon>
        <taxon>Nectriaceae</taxon>
        <taxon>Fusarium</taxon>
    </lineage>
</organism>
<dbReference type="OrthoDB" id="5244165at2759"/>
<feature type="compositionally biased region" description="Polar residues" evidence="1">
    <location>
        <begin position="81"/>
        <end position="92"/>
    </location>
</feature>
<proteinExistence type="predicted"/>
<feature type="domain" description="PD-(D/E)XK nuclease-like" evidence="2">
    <location>
        <begin position="186"/>
        <end position="428"/>
    </location>
</feature>
<sequence length="449" mass="50833">MTDYNAQLSDYIDGWLNTFISHSTTPASGQKRDTSSSPILDWNDMPTPPSSDFTDDTPRESRRRSPKRPRQDATPEEDTSQDTPFDDNQTPTGPARTLRMAIPTRPFSNPPTLPPSSSASLPSSRSRSTSPVKRDTLALLRKPVQFIPMQDMKVDENMRTVFNRIFDISEGDKFIPSAAEQKIRASTQRTKSGWFFEHSDDKTPYHMEELAALVKINRAATSRRKRGAAESAWNLDIHGPLLELALTPFKSLNRELLTHARISMPFIPEMRTDSFYKIMSSKMIDFGITVKPSASTAQHISKMLDAVPRDKHSINPTIYEPVRYEPIALPMETKIATGHVEEARVQLGLWVAAWHKRMSALRTSNEQIITLPLIMVVEHEWKLMFAYDQGDAIDIAEEINMGGTRDLVGLYRVVGILRELAMWMETEYIAWLDRWLGLQQPEAGLASTS</sequence>
<evidence type="ECO:0000256" key="1">
    <source>
        <dbReference type="SAM" id="MobiDB-lite"/>
    </source>
</evidence>
<feature type="region of interest" description="Disordered" evidence="1">
    <location>
        <begin position="23"/>
        <end position="136"/>
    </location>
</feature>
<evidence type="ECO:0000313" key="3">
    <source>
        <dbReference type="EMBL" id="KAJ4246865.1"/>
    </source>
</evidence>